<dbReference type="VEuPathDB" id="FungiDB:HpaG800669"/>
<name>M4B321_HYAAE</name>
<reference evidence="2" key="1">
    <citation type="journal article" date="2010" name="Science">
        <title>Signatures of adaptation to obligate biotrophy in the Hyaloperonospora arabidopsidis genome.</title>
        <authorList>
            <person name="Baxter L."/>
            <person name="Tripathy S."/>
            <person name="Ishaque N."/>
            <person name="Boot N."/>
            <person name="Cabral A."/>
            <person name="Kemen E."/>
            <person name="Thines M."/>
            <person name="Ah-Fong A."/>
            <person name="Anderson R."/>
            <person name="Badejoko W."/>
            <person name="Bittner-Eddy P."/>
            <person name="Boore J.L."/>
            <person name="Chibucos M.C."/>
            <person name="Coates M."/>
            <person name="Dehal P."/>
            <person name="Delehaunty K."/>
            <person name="Dong S."/>
            <person name="Downton P."/>
            <person name="Dumas B."/>
            <person name="Fabro G."/>
            <person name="Fronick C."/>
            <person name="Fuerstenberg S.I."/>
            <person name="Fulton L."/>
            <person name="Gaulin E."/>
            <person name="Govers F."/>
            <person name="Hughes L."/>
            <person name="Humphray S."/>
            <person name="Jiang R.H."/>
            <person name="Judelson H."/>
            <person name="Kamoun S."/>
            <person name="Kyung K."/>
            <person name="Meijer H."/>
            <person name="Minx P."/>
            <person name="Morris P."/>
            <person name="Nelson J."/>
            <person name="Phuntumart V."/>
            <person name="Qutob D."/>
            <person name="Rehmany A."/>
            <person name="Rougon-Cardoso A."/>
            <person name="Ryden P."/>
            <person name="Torto-Alalibo T."/>
            <person name="Studholme D."/>
            <person name="Wang Y."/>
            <person name="Win J."/>
            <person name="Wood J."/>
            <person name="Clifton S.W."/>
            <person name="Rogers J."/>
            <person name="Van den Ackerveken G."/>
            <person name="Jones J.D."/>
            <person name="McDowell J.M."/>
            <person name="Beynon J."/>
            <person name="Tyler B.M."/>
        </authorList>
    </citation>
    <scope>NUCLEOTIDE SEQUENCE [LARGE SCALE GENOMIC DNA]</scope>
    <source>
        <strain evidence="2">Emoy2</strain>
    </source>
</reference>
<dbReference type="EMBL" id="JH598094">
    <property type="status" value="NOT_ANNOTATED_CDS"/>
    <property type="molecule type" value="Genomic_DNA"/>
</dbReference>
<evidence type="ECO:0000313" key="2">
    <source>
        <dbReference type="Proteomes" id="UP000011713"/>
    </source>
</evidence>
<protein>
    <submittedName>
        <fullName evidence="1">Uncharacterized protein</fullName>
    </submittedName>
</protein>
<evidence type="ECO:0000313" key="1">
    <source>
        <dbReference type="EnsemblProtists" id="HpaP800669"/>
    </source>
</evidence>
<dbReference type="InParanoid" id="M4B321"/>
<accession>M4B321</accession>
<dbReference type="HOGENOM" id="CLU_2163267_0_0_1"/>
<reference evidence="1" key="2">
    <citation type="submission" date="2015-06" db="UniProtKB">
        <authorList>
            <consortium name="EnsemblProtists"/>
        </authorList>
    </citation>
    <scope>IDENTIFICATION</scope>
    <source>
        <strain evidence="1">Emoy2</strain>
    </source>
</reference>
<dbReference type="Proteomes" id="UP000011713">
    <property type="component" value="Unassembled WGS sequence"/>
</dbReference>
<dbReference type="EnsemblProtists" id="HpaT800669">
    <property type="protein sequence ID" value="HpaP800669"/>
    <property type="gene ID" value="HpaG800669"/>
</dbReference>
<sequence length="111" mass="12909">MQVQLYHSSLAIVTLLNPRFLYSLLHHRYHKSRYITSLAPKRYPLHRSCHTIDLALNVLESEDKCHTVVKREQFAIEPGKCINSFRGLFFTVGFSHYLLLGFQCSVEEVAE</sequence>
<organism evidence="1 2">
    <name type="scientific">Hyaloperonospora arabidopsidis (strain Emoy2)</name>
    <name type="common">Downy mildew agent</name>
    <name type="synonym">Peronospora arabidopsidis</name>
    <dbReference type="NCBI Taxonomy" id="559515"/>
    <lineage>
        <taxon>Eukaryota</taxon>
        <taxon>Sar</taxon>
        <taxon>Stramenopiles</taxon>
        <taxon>Oomycota</taxon>
        <taxon>Peronosporomycetes</taxon>
        <taxon>Peronosporales</taxon>
        <taxon>Peronosporaceae</taxon>
        <taxon>Hyaloperonospora</taxon>
    </lineage>
</organism>
<keyword evidence="2" id="KW-1185">Reference proteome</keyword>
<dbReference type="AlphaFoldDB" id="M4B321"/>
<proteinExistence type="predicted"/>